<organism evidence="1 2">
    <name type="scientific">Phialemonium thermophilum</name>
    <dbReference type="NCBI Taxonomy" id="223376"/>
    <lineage>
        <taxon>Eukaryota</taxon>
        <taxon>Fungi</taxon>
        <taxon>Dikarya</taxon>
        <taxon>Ascomycota</taxon>
        <taxon>Pezizomycotina</taxon>
        <taxon>Sordariomycetes</taxon>
        <taxon>Sordariomycetidae</taxon>
        <taxon>Cephalothecales</taxon>
        <taxon>Cephalothecaceae</taxon>
        <taxon>Phialemonium</taxon>
    </lineage>
</organism>
<comment type="caution">
    <text evidence="1">The sequence shown here is derived from an EMBL/GenBank/DDBJ whole genome shotgun (WGS) entry which is preliminary data.</text>
</comment>
<dbReference type="Proteomes" id="UP001586593">
    <property type="component" value="Unassembled WGS sequence"/>
</dbReference>
<evidence type="ECO:0000313" key="2">
    <source>
        <dbReference type="Proteomes" id="UP001586593"/>
    </source>
</evidence>
<dbReference type="EMBL" id="JAZHXJ010000049">
    <property type="protein sequence ID" value="KAL1878803.1"/>
    <property type="molecule type" value="Genomic_DNA"/>
</dbReference>
<gene>
    <name evidence="1" type="ORF">VTK73DRAFT_7560</name>
</gene>
<proteinExistence type="predicted"/>
<sequence length="154" mass="17554">MIGQFVTGWQPMAAMLNRDGGQNPRFERRFYPWDPSPLPVPASASALLTELPHKLASTLPLYLHQEKFCGESGRQQNAVVLAALCRSGHWRLKMNAIHEVGTHPPIPPSSMMSPRWRRRFSNVRHRWQLASNRTLSKLHLRTGEQNTILANRQG</sequence>
<reference evidence="1 2" key="1">
    <citation type="journal article" date="2024" name="Commun. Biol.">
        <title>Comparative genomic analysis of thermophilic fungi reveals convergent evolutionary adaptations and gene losses.</title>
        <authorList>
            <person name="Steindorff A.S."/>
            <person name="Aguilar-Pontes M.V."/>
            <person name="Robinson A.J."/>
            <person name="Andreopoulos B."/>
            <person name="LaButti K."/>
            <person name="Kuo A."/>
            <person name="Mondo S."/>
            <person name="Riley R."/>
            <person name="Otillar R."/>
            <person name="Haridas S."/>
            <person name="Lipzen A."/>
            <person name="Grimwood J."/>
            <person name="Schmutz J."/>
            <person name="Clum A."/>
            <person name="Reid I.D."/>
            <person name="Moisan M.C."/>
            <person name="Butler G."/>
            <person name="Nguyen T.T.M."/>
            <person name="Dewar K."/>
            <person name="Conant G."/>
            <person name="Drula E."/>
            <person name="Henrissat B."/>
            <person name="Hansel C."/>
            <person name="Singer S."/>
            <person name="Hutchinson M.I."/>
            <person name="de Vries R.P."/>
            <person name="Natvig D.O."/>
            <person name="Powell A.J."/>
            <person name="Tsang A."/>
            <person name="Grigoriev I.V."/>
        </authorList>
    </citation>
    <scope>NUCLEOTIDE SEQUENCE [LARGE SCALE GENOMIC DNA]</scope>
    <source>
        <strain evidence="1 2">ATCC 24622</strain>
    </source>
</reference>
<evidence type="ECO:0000313" key="1">
    <source>
        <dbReference type="EMBL" id="KAL1878803.1"/>
    </source>
</evidence>
<protein>
    <submittedName>
        <fullName evidence="1">Uncharacterized protein</fullName>
    </submittedName>
</protein>
<keyword evidence="2" id="KW-1185">Reference proteome</keyword>
<name>A0ABR3XT87_9PEZI</name>
<accession>A0ABR3XT87</accession>